<evidence type="ECO:0000313" key="1">
    <source>
        <dbReference type="EMBL" id="KAJ0075904.1"/>
    </source>
</evidence>
<keyword evidence="2" id="KW-1185">Reference proteome</keyword>
<protein>
    <submittedName>
        <fullName evidence="1">Uncharacterized protein</fullName>
    </submittedName>
</protein>
<comment type="caution">
    <text evidence="1">The sequence shown here is derived from an EMBL/GenBank/DDBJ whole genome shotgun (WGS) entry which is preliminary data.</text>
</comment>
<name>A0ACC0ZT04_9ROSI</name>
<evidence type="ECO:0000313" key="2">
    <source>
        <dbReference type="Proteomes" id="UP001164250"/>
    </source>
</evidence>
<gene>
    <name evidence="1" type="ORF">Patl1_34983</name>
</gene>
<accession>A0ACC0ZT04</accession>
<sequence>MPKVADSLPTYQSSTLYAYCFSFEWLDFWFLVKLLL</sequence>
<organism evidence="1 2">
    <name type="scientific">Pistacia atlantica</name>
    <dbReference type="NCBI Taxonomy" id="434234"/>
    <lineage>
        <taxon>Eukaryota</taxon>
        <taxon>Viridiplantae</taxon>
        <taxon>Streptophyta</taxon>
        <taxon>Embryophyta</taxon>
        <taxon>Tracheophyta</taxon>
        <taxon>Spermatophyta</taxon>
        <taxon>Magnoliopsida</taxon>
        <taxon>eudicotyledons</taxon>
        <taxon>Gunneridae</taxon>
        <taxon>Pentapetalae</taxon>
        <taxon>rosids</taxon>
        <taxon>malvids</taxon>
        <taxon>Sapindales</taxon>
        <taxon>Anacardiaceae</taxon>
        <taxon>Pistacia</taxon>
    </lineage>
</organism>
<dbReference type="EMBL" id="CM047910">
    <property type="protein sequence ID" value="KAJ0075904.1"/>
    <property type="molecule type" value="Genomic_DNA"/>
</dbReference>
<reference evidence="2" key="1">
    <citation type="journal article" date="2023" name="G3 (Bethesda)">
        <title>Genome assembly and association tests identify interacting loci associated with vigor, precocity, and sex in interspecific pistachio rootstocks.</title>
        <authorList>
            <person name="Palmer W."/>
            <person name="Jacygrad E."/>
            <person name="Sagayaradj S."/>
            <person name="Cavanaugh K."/>
            <person name="Han R."/>
            <person name="Bertier L."/>
            <person name="Beede B."/>
            <person name="Kafkas S."/>
            <person name="Golino D."/>
            <person name="Preece J."/>
            <person name="Michelmore R."/>
        </authorList>
    </citation>
    <scope>NUCLEOTIDE SEQUENCE [LARGE SCALE GENOMIC DNA]</scope>
</reference>
<proteinExistence type="predicted"/>
<dbReference type="Proteomes" id="UP001164250">
    <property type="component" value="Chromosome 15"/>
</dbReference>